<evidence type="ECO:0000256" key="8">
    <source>
        <dbReference type="ARBA" id="ARBA00022801"/>
    </source>
</evidence>
<dbReference type="InterPro" id="IPR023232">
    <property type="entry name" value="Glyco_hydro_2_AS"/>
</dbReference>
<dbReference type="GO" id="GO:0019391">
    <property type="term" value="P:glucuronoside catabolic process"/>
    <property type="evidence" value="ECO:0007669"/>
    <property type="project" value="TreeGrafter"/>
</dbReference>
<comment type="catalytic activity">
    <reaction evidence="12">
        <text>a beta-D-glucuronoside + H2O = D-glucuronate + an alcohol</text>
        <dbReference type="Rhea" id="RHEA:17633"/>
        <dbReference type="ChEBI" id="CHEBI:15377"/>
        <dbReference type="ChEBI" id="CHEBI:30879"/>
        <dbReference type="ChEBI" id="CHEBI:58720"/>
        <dbReference type="ChEBI" id="CHEBI:83411"/>
        <dbReference type="EC" id="3.2.1.31"/>
    </reaction>
</comment>
<dbReference type="InterPro" id="IPR006101">
    <property type="entry name" value="Glyco_hydro_2"/>
</dbReference>
<organism evidence="16 17">
    <name type="scientific">Pinctada imbricata</name>
    <name type="common">Atlantic pearl-oyster</name>
    <name type="synonym">Pinctada martensii</name>
    <dbReference type="NCBI Taxonomy" id="66713"/>
    <lineage>
        <taxon>Eukaryota</taxon>
        <taxon>Metazoa</taxon>
        <taxon>Spiralia</taxon>
        <taxon>Lophotrochozoa</taxon>
        <taxon>Mollusca</taxon>
        <taxon>Bivalvia</taxon>
        <taxon>Autobranchia</taxon>
        <taxon>Pteriomorphia</taxon>
        <taxon>Pterioida</taxon>
        <taxon>Pterioidea</taxon>
        <taxon>Pteriidae</taxon>
        <taxon>Pinctada</taxon>
    </lineage>
</organism>
<keyword evidence="17" id="KW-1185">Reference proteome</keyword>
<comment type="activity regulation">
    <text evidence="12">Inhibited by L-aspartic acid.</text>
</comment>
<dbReference type="InterPro" id="IPR006103">
    <property type="entry name" value="Glyco_hydro_2_cat"/>
</dbReference>
<dbReference type="InterPro" id="IPR008979">
    <property type="entry name" value="Galactose-bd-like_sf"/>
</dbReference>
<comment type="similarity">
    <text evidence="3 12">Belongs to the glycosyl hydrolase 2 family.</text>
</comment>
<dbReference type="FunFam" id="3.20.20.80:FF:000029">
    <property type="entry name" value="Beta-glucuronidase"/>
    <property type="match status" value="1"/>
</dbReference>
<dbReference type="PRINTS" id="PR00132">
    <property type="entry name" value="GLHYDRLASE2"/>
</dbReference>
<evidence type="ECO:0000256" key="10">
    <source>
        <dbReference type="ARBA" id="ARBA00023228"/>
    </source>
</evidence>
<dbReference type="GO" id="GO:0030246">
    <property type="term" value="F:carbohydrate binding"/>
    <property type="evidence" value="ECO:0007669"/>
    <property type="project" value="TreeGrafter"/>
</dbReference>
<dbReference type="Pfam" id="PF02836">
    <property type="entry name" value="Glyco_hydro_2_C"/>
    <property type="match status" value="1"/>
</dbReference>
<name>A0AA89C2L0_PINIB</name>
<comment type="function">
    <text evidence="1 12">Plays an important role in the degradation of dermatan and keratan sulfates.</text>
</comment>
<evidence type="ECO:0000256" key="5">
    <source>
        <dbReference type="ARBA" id="ARBA00012761"/>
    </source>
</evidence>
<dbReference type="InterPro" id="IPR017853">
    <property type="entry name" value="GH"/>
</dbReference>
<dbReference type="FunFam" id="2.60.120.260:FF:000027">
    <property type="entry name" value="Beta-glucuronidase"/>
    <property type="match status" value="1"/>
</dbReference>
<evidence type="ECO:0000256" key="11">
    <source>
        <dbReference type="ARBA" id="ARBA00023295"/>
    </source>
</evidence>
<feature type="domain" description="Glycoside hydrolase family 2 immunoglobulin-like beta-sandwich" evidence="13">
    <location>
        <begin position="157"/>
        <end position="262"/>
    </location>
</feature>
<proteinExistence type="inferred from homology"/>
<evidence type="ECO:0000256" key="9">
    <source>
        <dbReference type="ARBA" id="ARBA00023180"/>
    </source>
</evidence>
<feature type="non-terminal residue" evidence="16">
    <location>
        <position position="1"/>
    </location>
</feature>
<dbReference type="SUPFAM" id="SSF49303">
    <property type="entry name" value="beta-Galactosidase/glucuronidase domain"/>
    <property type="match status" value="1"/>
</dbReference>
<comment type="subunit">
    <text evidence="4 12">Homotetramer.</text>
</comment>
<dbReference type="FunFam" id="2.60.40.10:FF:000628">
    <property type="entry name" value="Beta-glucuronidase"/>
    <property type="match status" value="1"/>
</dbReference>
<keyword evidence="7" id="KW-0732">Signal</keyword>
<gene>
    <name evidence="16" type="ORF">FSP39_020860</name>
</gene>
<keyword evidence="8 12" id="KW-0378">Hydrolase</keyword>
<keyword evidence="11 12" id="KW-0326">Glycosidase</keyword>
<dbReference type="InterPro" id="IPR013783">
    <property type="entry name" value="Ig-like_fold"/>
</dbReference>
<comment type="subcellular location">
    <subcellularLocation>
        <location evidence="2">Lysosome</location>
    </subcellularLocation>
</comment>
<dbReference type="InterPro" id="IPR023230">
    <property type="entry name" value="Glyco_hydro_2_CS"/>
</dbReference>
<evidence type="ECO:0000313" key="17">
    <source>
        <dbReference type="Proteomes" id="UP001186944"/>
    </source>
</evidence>
<dbReference type="AlphaFoldDB" id="A0AA89C2L0"/>
<dbReference type="EMBL" id="VSWD01000005">
    <property type="protein sequence ID" value="KAK3103666.1"/>
    <property type="molecule type" value="Genomic_DNA"/>
</dbReference>
<keyword evidence="10 12" id="KW-0458">Lysosome</keyword>
<evidence type="ECO:0000256" key="12">
    <source>
        <dbReference type="RuleBase" id="RU361154"/>
    </source>
</evidence>
<dbReference type="Pfam" id="PF02837">
    <property type="entry name" value="Glyco_hydro_2_N"/>
    <property type="match status" value="1"/>
</dbReference>
<dbReference type="GO" id="GO:0005615">
    <property type="term" value="C:extracellular space"/>
    <property type="evidence" value="ECO:0007669"/>
    <property type="project" value="TreeGrafter"/>
</dbReference>
<dbReference type="Gene3D" id="2.60.40.10">
    <property type="entry name" value="Immunoglobulins"/>
    <property type="match status" value="1"/>
</dbReference>
<keyword evidence="9" id="KW-0325">Glycoprotein</keyword>
<dbReference type="NCBIfam" id="NF007538">
    <property type="entry name" value="PRK10150.1"/>
    <property type="match status" value="1"/>
</dbReference>
<evidence type="ECO:0000259" key="15">
    <source>
        <dbReference type="Pfam" id="PF02837"/>
    </source>
</evidence>
<evidence type="ECO:0000256" key="1">
    <source>
        <dbReference type="ARBA" id="ARBA00003025"/>
    </source>
</evidence>
<dbReference type="EC" id="3.2.1.31" evidence="5 12"/>
<evidence type="ECO:0000256" key="2">
    <source>
        <dbReference type="ARBA" id="ARBA00004371"/>
    </source>
</evidence>
<dbReference type="GO" id="GO:0005764">
    <property type="term" value="C:lysosome"/>
    <property type="evidence" value="ECO:0007669"/>
    <property type="project" value="UniProtKB-SubCell"/>
</dbReference>
<reference evidence="16" key="1">
    <citation type="submission" date="2019-08" db="EMBL/GenBank/DDBJ databases">
        <title>The improved chromosome-level genome for the pearl oyster Pinctada fucata martensii using PacBio sequencing and Hi-C.</title>
        <authorList>
            <person name="Zheng Z."/>
        </authorList>
    </citation>
    <scope>NUCLEOTIDE SEQUENCE</scope>
    <source>
        <strain evidence="16">ZZ-2019</strain>
        <tissue evidence="16">Adductor muscle</tissue>
    </source>
</reference>
<feature type="domain" description="Glycoside hydrolase family 2 catalytic" evidence="14">
    <location>
        <begin position="264"/>
        <end position="557"/>
    </location>
</feature>
<evidence type="ECO:0000256" key="4">
    <source>
        <dbReference type="ARBA" id="ARBA00011881"/>
    </source>
</evidence>
<dbReference type="Proteomes" id="UP001186944">
    <property type="component" value="Unassembled WGS sequence"/>
</dbReference>
<evidence type="ECO:0000256" key="6">
    <source>
        <dbReference type="ARBA" id="ARBA00016205"/>
    </source>
</evidence>
<evidence type="ECO:0000313" key="16">
    <source>
        <dbReference type="EMBL" id="KAK3103666.1"/>
    </source>
</evidence>
<dbReference type="InterPro" id="IPR006104">
    <property type="entry name" value="Glyco_hydro_2_N"/>
</dbReference>
<dbReference type="PANTHER" id="PTHR10066:SF67">
    <property type="entry name" value="BETA-GLUCURONIDASE"/>
    <property type="match status" value="1"/>
</dbReference>
<evidence type="ECO:0000256" key="7">
    <source>
        <dbReference type="ARBA" id="ARBA00022729"/>
    </source>
</evidence>
<evidence type="ECO:0000256" key="3">
    <source>
        <dbReference type="ARBA" id="ARBA00007401"/>
    </source>
</evidence>
<accession>A0AA89C2L0</accession>
<sequence>LSQTGDVIPMPVPASYNDITQDKSLRDFVGWVWYETEFYVPKELTSKRIVLRVDSAHYNTIVVGIWVNGKEIMTHEGGHLPFEEDLFLGWLTSEGPNRLTVAVNNTLSPTTLPPGSIEYKTNTNRYPPGYFVQNLQMDFFNYAGIHRSVKLYTTPKVYISDITLVTDFNANMGSVKYTITATITASSTSSNLNSVSVIVKDKDGQEVSKGNSLQGTLLIQNPNLWWPWTMNKTSPAYMYIFQVMIISSTGEKDVYTLPFGIRTVSVTNTQLLINKQPFYCHGAAKHEDSDIRGKGLDYSLIAKDFNLLKWLGANCIRTSHYPYAEEIMDQCDRQGIVVIDESPGVGIRMRNNFGNVSLAHHLKVMEEMIQRDKNRPSVIMWSIANEPDSTLPQAVPYFKSLDPTRPVTFVANADFNTDRVAQYVDVLCVNRYYAWYSDCSHTELIQRQLNYDLHGWHNKFNKPVIITEYGSDTVAGFHQDPSFVFTEEFQVEFMNEYHKAFDSMRGKFLVGEMVWNFADFMTIQQITRVVGNKKGVFTRQRQPKMAAHLLRARYQRLINSTDTFISDIRTQYGLSHYDSVFQSVIG</sequence>
<dbReference type="GO" id="GO:0004566">
    <property type="term" value="F:beta-glucuronidase activity"/>
    <property type="evidence" value="ECO:0007669"/>
    <property type="project" value="UniProtKB-EC"/>
</dbReference>
<dbReference type="GO" id="GO:0005975">
    <property type="term" value="P:carbohydrate metabolic process"/>
    <property type="evidence" value="ECO:0007669"/>
    <property type="project" value="InterPro"/>
</dbReference>
<dbReference type="Gene3D" id="3.20.20.80">
    <property type="entry name" value="Glycosidases"/>
    <property type="match status" value="1"/>
</dbReference>
<dbReference type="InterPro" id="IPR006102">
    <property type="entry name" value="Ig-like_GH2"/>
</dbReference>
<dbReference type="SUPFAM" id="SSF49785">
    <property type="entry name" value="Galactose-binding domain-like"/>
    <property type="match status" value="1"/>
</dbReference>
<dbReference type="PROSITE" id="PS00719">
    <property type="entry name" value="GLYCOSYL_HYDROL_F2_1"/>
    <property type="match status" value="1"/>
</dbReference>
<feature type="domain" description="Glycosyl hydrolases family 2 sugar binding" evidence="15">
    <location>
        <begin position="20"/>
        <end position="155"/>
    </location>
</feature>
<protein>
    <recommendedName>
        <fullName evidence="6 12">Beta-glucuronidase</fullName>
        <ecNumber evidence="5 12">3.2.1.31</ecNumber>
    </recommendedName>
</protein>
<dbReference type="PROSITE" id="PS00608">
    <property type="entry name" value="GLYCOSYL_HYDROL_F2_2"/>
    <property type="match status" value="1"/>
</dbReference>
<dbReference type="Gene3D" id="2.60.120.260">
    <property type="entry name" value="Galactose-binding domain-like"/>
    <property type="match status" value="1"/>
</dbReference>
<comment type="caution">
    <text evidence="16">The sequence shown here is derived from an EMBL/GenBank/DDBJ whole genome shotgun (WGS) entry which is preliminary data.</text>
</comment>
<dbReference type="PANTHER" id="PTHR10066">
    <property type="entry name" value="BETA-GLUCURONIDASE"/>
    <property type="match status" value="1"/>
</dbReference>
<dbReference type="SUPFAM" id="SSF51445">
    <property type="entry name" value="(Trans)glycosidases"/>
    <property type="match status" value="1"/>
</dbReference>
<evidence type="ECO:0000259" key="14">
    <source>
        <dbReference type="Pfam" id="PF02836"/>
    </source>
</evidence>
<evidence type="ECO:0000259" key="13">
    <source>
        <dbReference type="Pfam" id="PF00703"/>
    </source>
</evidence>
<dbReference type="InterPro" id="IPR036156">
    <property type="entry name" value="Beta-gal/glucu_dom_sf"/>
</dbReference>
<dbReference type="Pfam" id="PF00703">
    <property type="entry name" value="Glyco_hydro_2"/>
    <property type="match status" value="1"/>
</dbReference>